<evidence type="ECO:0000256" key="2">
    <source>
        <dbReference type="ARBA" id="ARBA00022801"/>
    </source>
</evidence>
<protein>
    <recommendedName>
        <fullName evidence="7">Beta-xylosidase C-terminal Concanavalin A-like domain-containing protein</fullName>
    </recommendedName>
</protein>
<dbReference type="InterPro" id="IPR006710">
    <property type="entry name" value="Glyco_hydro_43"/>
</dbReference>
<dbReference type="InterPro" id="IPR041542">
    <property type="entry name" value="GH43_C2"/>
</dbReference>
<evidence type="ECO:0000256" key="5">
    <source>
        <dbReference type="PIRSR" id="PIRSR606710-2"/>
    </source>
</evidence>
<dbReference type="OrthoDB" id="408373at2759"/>
<keyword evidence="3 6" id="KW-0326">Glycosidase</keyword>
<dbReference type="PANTHER" id="PTHR42812:SF12">
    <property type="entry name" value="BETA-XYLOSIDASE-RELATED"/>
    <property type="match status" value="1"/>
</dbReference>
<dbReference type="CDD" id="cd18617">
    <property type="entry name" value="GH43_XynB-like"/>
    <property type="match status" value="1"/>
</dbReference>
<sequence length="515" mass="57187">MAAVNPIIPGFAPDPSIVLIDNTFFLINSSFHLFPGLPIYASQDLVTWRQIGNVINRRTQLSLSRSPTGIFALNERGDVLVGTGGLYAPTIRYRDGVVYVVCTNIIAPTGGSLEPACANFIVSTQDIWSDNWSDPVYFDFCGIDPSIFFDDDGRSYIQASANPGPMNKIKLFEVDLKTGQKLSEESIIWDGTGGVNPEGPHLYKKDCCYYLVIAEGGTHKGHMVTVARSRAVFGPYEAFEGNPILTARGTDEYIQFTGHCDMFQDRAGNWWGVCLGARKDRAGRFIMGRETFITSATWPKGGWPSLDLVTSNPQGLAHRNRTALTANSMVDLVYIRDANLDDYEILHGGRDITLNARDVDLRSSSASPTFIGKRQRQLEGVSSVLMAHPAPQSPNDVKAGLAVYKDEHRYARIFYDTRESAVMFEVRNTAHKIHRTMTHIIEPRDSLTFRLKYTEQQYQFSYRVPETKSSAGWISIATVDTLDLTDLDFVGPVVGIFAVAAGEPTPVRFRDLEVN</sequence>
<dbReference type="GO" id="GO:0005975">
    <property type="term" value="P:carbohydrate metabolic process"/>
    <property type="evidence" value="ECO:0007669"/>
    <property type="project" value="InterPro"/>
</dbReference>
<dbReference type="EMBL" id="LVYI01000003">
    <property type="protein sequence ID" value="OAP62073.1"/>
    <property type="molecule type" value="Genomic_DNA"/>
</dbReference>
<keyword evidence="9" id="KW-1185">Reference proteome</keyword>
<comment type="caution">
    <text evidence="8">The sequence shown here is derived from an EMBL/GenBank/DDBJ whole genome shotgun (WGS) entry which is preliminary data.</text>
</comment>
<dbReference type="Gene3D" id="2.115.10.20">
    <property type="entry name" value="Glycosyl hydrolase domain, family 43"/>
    <property type="match status" value="1"/>
</dbReference>
<feature type="site" description="Important for catalytic activity, responsible for pKa modulation of the active site Glu and correct orientation of both the proton donor and substrate" evidence="5">
    <location>
        <position position="144"/>
    </location>
</feature>
<dbReference type="InterPro" id="IPR023296">
    <property type="entry name" value="Glyco_hydro_beta-prop_sf"/>
</dbReference>
<evidence type="ECO:0000259" key="7">
    <source>
        <dbReference type="Pfam" id="PF17851"/>
    </source>
</evidence>
<proteinExistence type="inferred from homology"/>
<dbReference type="SUPFAM" id="SSF75005">
    <property type="entry name" value="Arabinanase/levansucrase/invertase"/>
    <property type="match status" value="1"/>
</dbReference>
<dbReference type="SUPFAM" id="SSF49899">
    <property type="entry name" value="Concanavalin A-like lectins/glucanases"/>
    <property type="match status" value="1"/>
</dbReference>
<evidence type="ECO:0000313" key="9">
    <source>
        <dbReference type="Proteomes" id="UP000078343"/>
    </source>
</evidence>
<name>A0A178ZSC5_9EURO</name>
<keyword evidence="2 6" id="KW-0378">Hydrolase</keyword>
<dbReference type="AlphaFoldDB" id="A0A178ZSC5"/>
<dbReference type="Pfam" id="PF04616">
    <property type="entry name" value="Glyco_hydro_43"/>
    <property type="match status" value="1"/>
</dbReference>
<evidence type="ECO:0000256" key="4">
    <source>
        <dbReference type="PIRSR" id="PIRSR606710-1"/>
    </source>
</evidence>
<comment type="similarity">
    <text evidence="1 6">Belongs to the glycosyl hydrolase 43 family.</text>
</comment>
<feature type="active site" description="Proton donor" evidence="4">
    <location>
        <position position="198"/>
    </location>
</feature>
<evidence type="ECO:0000313" key="8">
    <source>
        <dbReference type="EMBL" id="OAP62073.1"/>
    </source>
</evidence>
<evidence type="ECO:0000256" key="3">
    <source>
        <dbReference type="ARBA" id="ARBA00023295"/>
    </source>
</evidence>
<feature type="active site" description="Proton acceptor" evidence="4">
    <location>
        <position position="14"/>
    </location>
</feature>
<feature type="domain" description="Beta-xylosidase C-terminal Concanavalin A-like" evidence="7">
    <location>
        <begin position="352"/>
        <end position="510"/>
    </location>
</feature>
<accession>A0A178ZSC5</accession>
<dbReference type="GeneID" id="30008445"/>
<dbReference type="Pfam" id="PF17851">
    <property type="entry name" value="GH43_C2"/>
    <property type="match status" value="1"/>
</dbReference>
<dbReference type="PANTHER" id="PTHR42812">
    <property type="entry name" value="BETA-XYLOSIDASE"/>
    <property type="match status" value="1"/>
</dbReference>
<evidence type="ECO:0000256" key="6">
    <source>
        <dbReference type="RuleBase" id="RU361187"/>
    </source>
</evidence>
<evidence type="ECO:0000256" key="1">
    <source>
        <dbReference type="ARBA" id="ARBA00009865"/>
    </source>
</evidence>
<reference evidence="8 9" key="1">
    <citation type="submission" date="2016-04" db="EMBL/GenBank/DDBJ databases">
        <title>Draft genome of Fonsecaea erecta CBS 125763.</title>
        <authorList>
            <person name="Weiss V.A."/>
            <person name="Vicente V.A."/>
            <person name="Raittz R.T."/>
            <person name="Moreno L.F."/>
            <person name="De Souza E.M."/>
            <person name="Pedrosa F.O."/>
            <person name="Steffens M.B."/>
            <person name="Faoro H."/>
            <person name="Tadra-Sfeir M.Z."/>
            <person name="Najafzadeh M.J."/>
            <person name="Felipe M.S."/>
            <person name="Teixeira M."/>
            <person name="Sun J."/>
            <person name="Xi L."/>
            <person name="Gomes R."/>
            <person name="De Azevedo C.M."/>
            <person name="Salgado C.G."/>
            <person name="Da Silva M.B."/>
            <person name="Nascimento M.F."/>
            <person name="Queiroz-Telles F."/>
            <person name="Attili D.S."/>
            <person name="Gorbushina A."/>
        </authorList>
    </citation>
    <scope>NUCLEOTIDE SEQUENCE [LARGE SCALE GENOMIC DNA]</scope>
    <source>
        <strain evidence="8 9">CBS 125763</strain>
    </source>
</reference>
<dbReference type="RefSeq" id="XP_018695440.1">
    <property type="nucleotide sequence ID" value="XM_018835790.1"/>
</dbReference>
<dbReference type="InterPro" id="IPR051795">
    <property type="entry name" value="Glycosyl_Hydrlase_43"/>
</dbReference>
<dbReference type="Proteomes" id="UP000078343">
    <property type="component" value="Unassembled WGS sequence"/>
</dbReference>
<dbReference type="InterPro" id="IPR013320">
    <property type="entry name" value="ConA-like_dom_sf"/>
</dbReference>
<dbReference type="GO" id="GO:0004553">
    <property type="term" value="F:hydrolase activity, hydrolyzing O-glycosyl compounds"/>
    <property type="evidence" value="ECO:0007669"/>
    <property type="project" value="InterPro"/>
</dbReference>
<organism evidence="8 9">
    <name type="scientific">Fonsecaea erecta</name>
    <dbReference type="NCBI Taxonomy" id="1367422"/>
    <lineage>
        <taxon>Eukaryota</taxon>
        <taxon>Fungi</taxon>
        <taxon>Dikarya</taxon>
        <taxon>Ascomycota</taxon>
        <taxon>Pezizomycotina</taxon>
        <taxon>Eurotiomycetes</taxon>
        <taxon>Chaetothyriomycetidae</taxon>
        <taxon>Chaetothyriales</taxon>
        <taxon>Herpotrichiellaceae</taxon>
        <taxon>Fonsecaea</taxon>
    </lineage>
</organism>
<dbReference type="Gene3D" id="2.60.120.200">
    <property type="match status" value="1"/>
</dbReference>
<gene>
    <name evidence="8" type="ORF">AYL99_04276</name>
</gene>
<dbReference type="STRING" id="1367422.A0A178ZSC5"/>